<dbReference type="PANTHER" id="PTHR41964:SF1">
    <property type="entry name" value="GLOBAL NITROGEN REGULATOR NRPR"/>
    <property type="match status" value="1"/>
</dbReference>
<dbReference type="OrthoDB" id="358798at2157"/>
<dbReference type="InterPro" id="IPR013668">
    <property type="entry name" value="RNase_R_HTH_12"/>
</dbReference>
<accession>L9ZYB5</accession>
<evidence type="ECO:0000256" key="1">
    <source>
        <dbReference type="SAM" id="MobiDB-lite"/>
    </source>
</evidence>
<keyword evidence="5" id="KW-1185">Reference proteome</keyword>
<reference evidence="4 5" key="1">
    <citation type="journal article" date="2014" name="PLoS Genet.">
        <title>Phylogenetically driven sequencing of extremely halophilic archaea reveals strategies for static and dynamic osmo-response.</title>
        <authorList>
            <person name="Becker E.A."/>
            <person name="Seitzer P.M."/>
            <person name="Tritt A."/>
            <person name="Larsen D."/>
            <person name="Krusor M."/>
            <person name="Yao A.I."/>
            <person name="Wu D."/>
            <person name="Madern D."/>
            <person name="Eisen J.A."/>
            <person name="Darling A.E."/>
            <person name="Facciotti M.T."/>
        </authorList>
    </citation>
    <scope>NUCLEOTIDE SEQUENCE [LARGE SCALE GENOMIC DNA]</scope>
    <source>
        <strain evidence="4 5">JCM 10989</strain>
    </source>
</reference>
<dbReference type="InterPro" id="IPR038982">
    <property type="entry name" value="NrpR"/>
</dbReference>
<protein>
    <submittedName>
        <fullName evidence="4">Ribonuclease R</fullName>
    </submittedName>
</protein>
<feature type="domain" description="Ribonuclease R winged-helix" evidence="3">
    <location>
        <begin position="15"/>
        <end position="74"/>
    </location>
</feature>
<feature type="compositionally biased region" description="Basic and acidic residues" evidence="1">
    <location>
        <begin position="204"/>
        <end position="217"/>
    </location>
</feature>
<feature type="domain" description="NrpR regulatory" evidence="2">
    <location>
        <begin position="229"/>
        <end position="307"/>
    </location>
</feature>
<comment type="caution">
    <text evidence="4">The sequence shown here is derived from an EMBL/GenBank/DDBJ whole genome shotgun (WGS) entry which is preliminary data.</text>
</comment>
<dbReference type="InterPro" id="IPR036984">
    <property type="entry name" value="NrpR_dom_sf"/>
</dbReference>
<dbReference type="Gene3D" id="3.30.70.1360">
    <property type="entry name" value="mj0159-like"/>
    <property type="match status" value="1"/>
</dbReference>
<evidence type="ECO:0000259" key="2">
    <source>
        <dbReference type="Pfam" id="PF01995"/>
    </source>
</evidence>
<organism evidence="4 5">
    <name type="scientific">Natrialba hulunbeirensis JCM 10989</name>
    <dbReference type="NCBI Taxonomy" id="1227493"/>
    <lineage>
        <taxon>Archaea</taxon>
        <taxon>Methanobacteriati</taxon>
        <taxon>Methanobacteriota</taxon>
        <taxon>Stenosarchaea group</taxon>
        <taxon>Halobacteria</taxon>
        <taxon>Halobacteriales</taxon>
        <taxon>Natrialbaceae</taxon>
        <taxon>Natrialba</taxon>
    </lineage>
</organism>
<dbReference type="Proteomes" id="UP000011519">
    <property type="component" value="Unassembled WGS sequence"/>
</dbReference>
<proteinExistence type="predicted"/>
<name>L9ZYB5_9EURY</name>
<gene>
    <name evidence="4" type="ORF">C483_10316</name>
</gene>
<dbReference type="InterPro" id="IPR002846">
    <property type="entry name" value="NRD"/>
</dbReference>
<feature type="domain" description="NrpR regulatory" evidence="2">
    <location>
        <begin position="86"/>
        <end position="185"/>
    </location>
</feature>
<feature type="region of interest" description="Disordered" evidence="1">
    <location>
        <begin position="194"/>
        <end position="225"/>
    </location>
</feature>
<dbReference type="AlphaFoldDB" id="L9ZYB5"/>
<dbReference type="STRING" id="1227493.C483_10316"/>
<dbReference type="PATRIC" id="fig|1227493.4.peg.2054"/>
<dbReference type="RefSeq" id="WP_006653262.1">
    <property type="nucleotide sequence ID" value="NZ_AOIM01000033.1"/>
</dbReference>
<evidence type="ECO:0000313" key="4">
    <source>
        <dbReference type="EMBL" id="ELY91071.1"/>
    </source>
</evidence>
<dbReference type="Pfam" id="PF01995">
    <property type="entry name" value="NRD1_2"/>
    <property type="match status" value="2"/>
</dbReference>
<dbReference type="EMBL" id="AOIM01000033">
    <property type="protein sequence ID" value="ELY91071.1"/>
    <property type="molecule type" value="Genomic_DNA"/>
</dbReference>
<evidence type="ECO:0000313" key="5">
    <source>
        <dbReference type="Proteomes" id="UP000011519"/>
    </source>
</evidence>
<sequence>MAPELDRRTYDLLRLVDRHSPIGSIQLVELMQLHGYEIKDRTIRLTLSELDDLGLTEKVPGQGRRLTQRGRDELEQGDVSSRLEQIRARIAALTSRVSYDPLEDTGALVTSAAYLDEDDVDRALDLAASLESLPLGPIPIALEDSAESEPGDLRLLIPSSITLDGVLLAHGVNADLATAGLLEYEPVAMAERFDGEGRGAGGSESEKQPESAGKNETDDPDLDIQSGGRIVRYVDVINGEGSSIDVISLLIESGRTDVRSVLEGDGPGLLVGDGRQFPINRYEEARDLAVASRDAIGGVLDFRRPREQDKLPNGSSAWAFGSLTYVGPGELLLSALSEYDVTNEWDTLYGTAERSTFEPVETVVPAPLDD</sequence>
<evidence type="ECO:0000259" key="3">
    <source>
        <dbReference type="Pfam" id="PF08461"/>
    </source>
</evidence>
<dbReference type="PANTHER" id="PTHR41964">
    <property type="entry name" value="GLOBAL NITROGEN REGULATOR NRPR"/>
    <property type="match status" value="1"/>
</dbReference>
<dbReference type="Pfam" id="PF08461">
    <property type="entry name" value="WHD_RNase_R"/>
    <property type="match status" value="1"/>
</dbReference>